<feature type="compositionally biased region" description="Polar residues" evidence="1">
    <location>
        <begin position="19"/>
        <end position="38"/>
    </location>
</feature>
<name>A0A7D9HZV8_PARCT</name>
<dbReference type="Gene3D" id="2.40.70.10">
    <property type="entry name" value="Acid Proteases"/>
    <property type="match status" value="1"/>
</dbReference>
<organism evidence="2 3">
    <name type="scientific">Paramuricea clavata</name>
    <name type="common">Red gorgonian</name>
    <name type="synonym">Violescent sea-whip</name>
    <dbReference type="NCBI Taxonomy" id="317549"/>
    <lineage>
        <taxon>Eukaryota</taxon>
        <taxon>Metazoa</taxon>
        <taxon>Cnidaria</taxon>
        <taxon>Anthozoa</taxon>
        <taxon>Octocorallia</taxon>
        <taxon>Malacalcyonacea</taxon>
        <taxon>Plexauridae</taxon>
        <taxon>Paramuricea</taxon>
    </lineage>
</organism>
<dbReference type="GO" id="GO:0004190">
    <property type="term" value="F:aspartic-type endopeptidase activity"/>
    <property type="evidence" value="ECO:0007669"/>
    <property type="project" value="InterPro"/>
</dbReference>
<feature type="region of interest" description="Disordered" evidence="1">
    <location>
        <begin position="1"/>
        <end position="54"/>
    </location>
</feature>
<evidence type="ECO:0000256" key="1">
    <source>
        <dbReference type="SAM" id="MobiDB-lite"/>
    </source>
</evidence>
<gene>
    <name evidence="2" type="ORF">PACLA_8A009746</name>
</gene>
<proteinExistence type="predicted"/>
<dbReference type="OrthoDB" id="5976685at2759"/>
<protein>
    <submittedName>
        <fullName evidence="2">G2 M phase-specific E3 ubiquitin- ligase</fullName>
    </submittedName>
</protein>
<evidence type="ECO:0000313" key="3">
    <source>
        <dbReference type="Proteomes" id="UP001152795"/>
    </source>
</evidence>
<dbReference type="Proteomes" id="UP001152795">
    <property type="component" value="Unassembled WGS sequence"/>
</dbReference>
<dbReference type="AlphaFoldDB" id="A0A7D9HZV8"/>
<dbReference type="PROSITE" id="PS00141">
    <property type="entry name" value="ASP_PROTEASE"/>
    <property type="match status" value="1"/>
</dbReference>
<dbReference type="EMBL" id="CACRXK020002565">
    <property type="protein sequence ID" value="CAB3994918.1"/>
    <property type="molecule type" value="Genomic_DNA"/>
</dbReference>
<feature type="compositionally biased region" description="Low complexity" evidence="1">
    <location>
        <begin position="39"/>
        <end position="54"/>
    </location>
</feature>
<evidence type="ECO:0000313" key="2">
    <source>
        <dbReference type="EMBL" id="CAB3994918.1"/>
    </source>
</evidence>
<dbReference type="GO" id="GO:0006508">
    <property type="term" value="P:proteolysis"/>
    <property type="evidence" value="ECO:0007669"/>
    <property type="project" value="InterPro"/>
</dbReference>
<dbReference type="GO" id="GO:0016874">
    <property type="term" value="F:ligase activity"/>
    <property type="evidence" value="ECO:0007669"/>
    <property type="project" value="UniProtKB-KW"/>
</dbReference>
<accession>A0A7D9HZV8</accession>
<keyword evidence="3" id="KW-1185">Reference proteome</keyword>
<dbReference type="SUPFAM" id="SSF50630">
    <property type="entry name" value="Acid proteases"/>
    <property type="match status" value="1"/>
</dbReference>
<dbReference type="InterPro" id="IPR021109">
    <property type="entry name" value="Peptidase_aspartic_dom_sf"/>
</dbReference>
<dbReference type="InterPro" id="IPR001969">
    <property type="entry name" value="Aspartic_peptidase_AS"/>
</dbReference>
<comment type="caution">
    <text evidence="2">The sequence shown here is derived from an EMBL/GenBank/DDBJ whole genome shotgun (WGS) entry which is preliminary data.</text>
</comment>
<keyword evidence="2" id="KW-0436">Ligase</keyword>
<reference evidence="2" key="1">
    <citation type="submission" date="2020-04" db="EMBL/GenBank/DDBJ databases">
        <authorList>
            <person name="Alioto T."/>
            <person name="Alioto T."/>
            <person name="Gomez Garrido J."/>
        </authorList>
    </citation>
    <scope>NUCLEOTIDE SEQUENCE</scope>
    <source>
        <strain evidence="2">A484AB</strain>
    </source>
</reference>
<sequence>MNGNKPIPPSKDDELPGDPNNTSTATVIDNLTSTDNPITTGYMTTEDSTTTTTTKTRNKLLLQTAVTHAQGENGSNPIPVRLLLDSGSQRSYITNSLKKRLDLDPIRTETLNLNTFGDDHFKKRRCDIVQLSLKGNRRQSDSTIDILIGADYYFDILTGEMVRGESGPVAINSDFGWVVTGPTSDTESCSKVSGVHLLIEELCALSTPTSLALREDESELSKCLSQFWEIESMGINEEEVTKEEFLKDIRYLENEARYEVSLPWKNESIPKSNGYAKSIVYNYTQSFLFINSFNLMSVYTDFWHVI</sequence>
<dbReference type="Pfam" id="PF13650">
    <property type="entry name" value="Asp_protease_2"/>
    <property type="match status" value="1"/>
</dbReference>